<dbReference type="InterPro" id="IPR032466">
    <property type="entry name" value="Metal_Hydrolase"/>
</dbReference>
<dbReference type="InterPro" id="IPR050138">
    <property type="entry name" value="DHOase/Allantoinase_Hydrolase"/>
</dbReference>
<evidence type="ECO:0000313" key="3">
    <source>
        <dbReference type="EMBL" id="OOS25064.1"/>
    </source>
</evidence>
<dbReference type="SUPFAM" id="SSF51556">
    <property type="entry name" value="Metallo-dependent hydrolases"/>
    <property type="match status" value="1"/>
</dbReference>
<keyword evidence="3" id="KW-0808">Transferase</keyword>
<dbReference type="Gene3D" id="2.30.40.10">
    <property type="entry name" value="Urease, subunit C, domain 1"/>
    <property type="match status" value="1"/>
</dbReference>
<evidence type="ECO:0000259" key="2">
    <source>
        <dbReference type="Pfam" id="PF12890"/>
    </source>
</evidence>
<protein>
    <submittedName>
        <fullName evidence="3">Aspartate carbamoyltransferase</fullName>
    </submittedName>
</protein>
<dbReference type="GO" id="GO:0006145">
    <property type="term" value="P:purine nucleobase catabolic process"/>
    <property type="evidence" value="ECO:0007669"/>
    <property type="project" value="TreeGrafter"/>
</dbReference>
<dbReference type="STRING" id="573983.B0681_06085"/>
<dbReference type="InterPro" id="IPR024403">
    <property type="entry name" value="DHOase_cat"/>
</dbReference>
<feature type="domain" description="Dihydroorotase catalytic" evidence="2">
    <location>
        <begin position="21"/>
        <end position="208"/>
    </location>
</feature>
<keyword evidence="4" id="KW-1185">Reference proteome</keyword>
<dbReference type="GO" id="GO:0006221">
    <property type="term" value="P:pyrimidine nucleotide biosynthetic process"/>
    <property type="evidence" value="ECO:0007669"/>
    <property type="project" value="UniProtKB-KW"/>
</dbReference>
<dbReference type="GO" id="GO:0005737">
    <property type="term" value="C:cytoplasm"/>
    <property type="evidence" value="ECO:0007669"/>
    <property type="project" value="TreeGrafter"/>
</dbReference>
<dbReference type="Proteomes" id="UP000190683">
    <property type="component" value="Unassembled WGS sequence"/>
</dbReference>
<dbReference type="AlphaFoldDB" id="A0A1T0CRX0"/>
<dbReference type="InterPro" id="IPR011059">
    <property type="entry name" value="Metal-dep_hydrolase_composite"/>
</dbReference>
<dbReference type="PANTHER" id="PTHR43668">
    <property type="entry name" value="ALLANTOINASE"/>
    <property type="match status" value="1"/>
</dbReference>
<gene>
    <name evidence="3" type="ORF">B0681_06085</name>
</gene>
<dbReference type="GO" id="GO:0046872">
    <property type="term" value="F:metal ion binding"/>
    <property type="evidence" value="ECO:0007669"/>
    <property type="project" value="InterPro"/>
</dbReference>
<keyword evidence="1" id="KW-0665">Pyrimidine biosynthesis</keyword>
<dbReference type="PANTHER" id="PTHR43668:SF2">
    <property type="entry name" value="ALLANTOINASE"/>
    <property type="match status" value="1"/>
</dbReference>
<reference evidence="3 4" key="1">
    <citation type="submission" date="2017-02" db="EMBL/GenBank/DDBJ databases">
        <title>Draft genome sequence of Moraxella porci CCUG 54912T type strain.</title>
        <authorList>
            <person name="Salva-Serra F."/>
            <person name="Engstrom-Jakobsson H."/>
            <person name="Thorell K."/>
            <person name="Jaen-Luchoro D."/>
            <person name="Gonzales-Siles L."/>
            <person name="Karlsson R."/>
            <person name="Yazdan S."/>
            <person name="Boulund F."/>
            <person name="Johnning A."/>
            <person name="Engstrand L."/>
            <person name="Kristiansson E."/>
            <person name="Moore E."/>
        </authorList>
    </citation>
    <scope>NUCLEOTIDE SEQUENCE [LARGE SCALE GENOMIC DNA]</scope>
    <source>
        <strain evidence="3 4">CCUG 54912</strain>
    </source>
</reference>
<evidence type="ECO:0000313" key="4">
    <source>
        <dbReference type="Proteomes" id="UP000190683"/>
    </source>
</evidence>
<accession>A0A1T0CRX0</accession>
<dbReference type="EMBL" id="MUYV01000006">
    <property type="protein sequence ID" value="OOS25064.1"/>
    <property type="molecule type" value="Genomic_DNA"/>
</dbReference>
<dbReference type="RefSeq" id="WP_078317898.1">
    <property type="nucleotide sequence ID" value="NZ_MUYV01000006.1"/>
</dbReference>
<dbReference type="InterPro" id="IPR004722">
    <property type="entry name" value="DHOase"/>
</dbReference>
<proteinExistence type="predicted"/>
<name>A0A1T0CRX0_9GAMM</name>
<organism evidence="3 4">
    <name type="scientific">Moraxella porci DSM 25326</name>
    <dbReference type="NCBI Taxonomy" id="573983"/>
    <lineage>
        <taxon>Bacteria</taxon>
        <taxon>Pseudomonadati</taxon>
        <taxon>Pseudomonadota</taxon>
        <taxon>Gammaproteobacteria</taxon>
        <taxon>Moraxellales</taxon>
        <taxon>Moraxellaceae</taxon>
        <taxon>Moraxella</taxon>
    </lineage>
</organism>
<sequence>MKNLLPTDWQQPNLDGIDTQGKWLIPPIVDLCARLREPGHQSHGTLASEGRAARANGILHVVLPPDTDPILQNGSLLKGLREKALHDGGVHLHILGALTNDLGGEQPANLAGLKQGGAIAVTNAGRGFANDLVMLRCLEYAATFGLKVFFYPDEPSLSKGGVAHEGYIASFHGLQGIPWLAETIALSKQILMAEETGIQVHFSQITCRTSVELIALAKKKGLPVTCDVAMHQLHLTDDDIEGYDANAYVMPPLRSNTDQKALIEGLKDGTIDAICSHHEPLSSSAKQAPFGEATPGISNFDTFVALGVKLVKDGILTPEQLIEKICLNPAKIAGIANYDAIGGAVLIDPELSWRVSKDTMLSAGKNTPFIGQTLTGKVAQVFFDEV</sequence>
<comment type="caution">
    <text evidence="3">The sequence shown here is derived from an EMBL/GenBank/DDBJ whole genome shotgun (WGS) entry which is preliminary data.</text>
</comment>
<dbReference type="GO" id="GO:0016740">
    <property type="term" value="F:transferase activity"/>
    <property type="evidence" value="ECO:0007669"/>
    <property type="project" value="UniProtKB-KW"/>
</dbReference>
<dbReference type="Pfam" id="PF12890">
    <property type="entry name" value="DHOase"/>
    <property type="match status" value="1"/>
</dbReference>
<evidence type="ECO:0000256" key="1">
    <source>
        <dbReference type="ARBA" id="ARBA00022975"/>
    </source>
</evidence>
<dbReference type="SUPFAM" id="SSF51338">
    <property type="entry name" value="Composite domain of metallo-dependent hydrolases"/>
    <property type="match status" value="1"/>
</dbReference>
<dbReference type="GO" id="GO:0004151">
    <property type="term" value="F:dihydroorotase activity"/>
    <property type="evidence" value="ECO:0007669"/>
    <property type="project" value="InterPro"/>
</dbReference>
<dbReference type="GO" id="GO:0004038">
    <property type="term" value="F:allantoinase activity"/>
    <property type="evidence" value="ECO:0007669"/>
    <property type="project" value="TreeGrafter"/>
</dbReference>
<dbReference type="CDD" id="cd01317">
    <property type="entry name" value="DHOase_IIa"/>
    <property type="match status" value="1"/>
</dbReference>
<dbReference type="Gene3D" id="3.20.20.140">
    <property type="entry name" value="Metal-dependent hydrolases"/>
    <property type="match status" value="1"/>
</dbReference>